<name>A0A2I0R4X7_9FLAO</name>
<keyword evidence="1 2" id="KW-0378">Hydrolase</keyword>
<dbReference type="Pfam" id="PF00293">
    <property type="entry name" value="NUDIX"/>
    <property type="match status" value="1"/>
</dbReference>
<dbReference type="SUPFAM" id="SSF55811">
    <property type="entry name" value="Nudix"/>
    <property type="match status" value="1"/>
</dbReference>
<dbReference type="InterPro" id="IPR051325">
    <property type="entry name" value="Nudix_hydrolase_domain"/>
</dbReference>
<dbReference type="GO" id="GO:0004081">
    <property type="term" value="F:bis(5'-nucleosyl)-tetraphosphatase (asymmetrical) activity"/>
    <property type="evidence" value="ECO:0007669"/>
    <property type="project" value="TreeGrafter"/>
</dbReference>
<gene>
    <name evidence="4" type="ORF">CW751_03710</name>
</gene>
<dbReference type="CDD" id="cd03673">
    <property type="entry name" value="NUDIX_Ap6A_hydrolase"/>
    <property type="match status" value="1"/>
</dbReference>
<comment type="caution">
    <text evidence="4">The sequence shown here is derived from an EMBL/GenBank/DDBJ whole genome shotgun (WGS) entry which is preliminary data.</text>
</comment>
<evidence type="ECO:0000256" key="1">
    <source>
        <dbReference type="ARBA" id="ARBA00022801"/>
    </source>
</evidence>
<dbReference type="EMBL" id="PJNI01000002">
    <property type="protein sequence ID" value="PKR81642.1"/>
    <property type="molecule type" value="Genomic_DNA"/>
</dbReference>
<dbReference type="Proteomes" id="UP000236654">
    <property type="component" value="Unassembled WGS sequence"/>
</dbReference>
<keyword evidence="5" id="KW-1185">Reference proteome</keyword>
<dbReference type="InterPro" id="IPR020476">
    <property type="entry name" value="Nudix_hydrolase"/>
</dbReference>
<protein>
    <recommendedName>
        <fullName evidence="3">Nudix hydrolase domain-containing protein</fullName>
    </recommendedName>
</protein>
<reference evidence="4 5" key="1">
    <citation type="submission" date="2017-12" db="EMBL/GenBank/DDBJ databases">
        <title>The draft genome sequence of Brumimicrobium saltpan LHR20.</title>
        <authorList>
            <person name="Do Z.-J."/>
            <person name="Luo H.-R."/>
        </authorList>
    </citation>
    <scope>NUCLEOTIDE SEQUENCE [LARGE SCALE GENOMIC DNA]</scope>
    <source>
        <strain evidence="4 5">LHR20</strain>
    </source>
</reference>
<sequence length="202" mass="24140">MYKVFIDNIPIYFQKDKSTSSSLPNRFLPALKINDFNLFRSELKQSNQQRFFFNSPDPEQTMNQFFKNFITIEAAGGIVQNVKTQHLLFIYRNDHWDIPKGKIEKDESPEEAAIREIQEECGITSLKIIKPLTNTFHVYFAYNNYYFKKNYWYFLETDEINVKPQLEEDIREVRWFKNEDLYLVVNNTFASIKAVIEPFKSK</sequence>
<dbReference type="PANTHER" id="PTHR21340">
    <property type="entry name" value="DIADENOSINE 5,5-P1,P4-TETRAPHOSPHATE PYROPHOSPHOHYDROLASE MUTT"/>
    <property type="match status" value="1"/>
</dbReference>
<dbReference type="GO" id="GO:0006754">
    <property type="term" value="P:ATP biosynthetic process"/>
    <property type="evidence" value="ECO:0007669"/>
    <property type="project" value="TreeGrafter"/>
</dbReference>
<evidence type="ECO:0000313" key="5">
    <source>
        <dbReference type="Proteomes" id="UP000236654"/>
    </source>
</evidence>
<proteinExistence type="inferred from homology"/>
<feature type="domain" description="Nudix hydrolase" evidence="3">
    <location>
        <begin position="70"/>
        <end position="197"/>
    </location>
</feature>
<dbReference type="InterPro" id="IPR000086">
    <property type="entry name" value="NUDIX_hydrolase_dom"/>
</dbReference>
<dbReference type="PROSITE" id="PS00893">
    <property type="entry name" value="NUDIX_BOX"/>
    <property type="match status" value="1"/>
</dbReference>
<evidence type="ECO:0000256" key="2">
    <source>
        <dbReference type="RuleBase" id="RU003476"/>
    </source>
</evidence>
<evidence type="ECO:0000259" key="3">
    <source>
        <dbReference type="PROSITE" id="PS51462"/>
    </source>
</evidence>
<dbReference type="Gene3D" id="3.90.79.10">
    <property type="entry name" value="Nucleoside Triphosphate Pyrophosphohydrolase"/>
    <property type="match status" value="1"/>
</dbReference>
<dbReference type="RefSeq" id="WP_101333656.1">
    <property type="nucleotide sequence ID" value="NZ_PJNI01000002.1"/>
</dbReference>
<dbReference type="PRINTS" id="PR00502">
    <property type="entry name" value="NUDIXFAMILY"/>
</dbReference>
<organism evidence="4 5">
    <name type="scientific">Brumimicrobium salinarum</name>
    <dbReference type="NCBI Taxonomy" id="2058658"/>
    <lineage>
        <taxon>Bacteria</taxon>
        <taxon>Pseudomonadati</taxon>
        <taxon>Bacteroidota</taxon>
        <taxon>Flavobacteriia</taxon>
        <taxon>Flavobacteriales</taxon>
        <taxon>Crocinitomicaceae</taxon>
        <taxon>Brumimicrobium</taxon>
    </lineage>
</organism>
<accession>A0A2I0R4X7</accession>
<dbReference type="GO" id="GO:0006167">
    <property type="term" value="P:AMP biosynthetic process"/>
    <property type="evidence" value="ECO:0007669"/>
    <property type="project" value="TreeGrafter"/>
</dbReference>
<comment type="similarity">
    <text evidence="2">Belongs to the Nudix hydrolase family.</text>
</comment>
<evidence type="ECO:0000313" key="4">
    <source>
        <dbReference type="EMBL" id="PKR81642.1"/>
    </source>
</evidence>
<dbReference type="InterPro" id="IPR015797">
    <property type="entry name" value="NUDIX_hydrolase-like_dom_sf"/>
</dbReference>
<dbReference type="PROSITE" id="PS51462">
    <property type="entry name" value="NUDIX"/>
    <property type="match status" value="1"/>
</dbReference>
<dbReference type="InterPro" id="IPR020084">
    <property type="entry name" value="NUDIX_hydrolase_CS"/>
</dbReference>
<dbReference type="PANTHER" id="PTHR21340:SF0">
    <property type="entry name" value="BIS(5'-NUCLEOSYL)-TETRAPHOSPHATASE [ASYMMETRICAL]"/>
    <property type="match status" value="1"/>
</dbReference>
<dbReference type="AlphaFoldDB" id="A0A2I0R4X7"/>
<dbReference type="OrthoDB" id="9816289at2"/>